<evidence type="ECO:0000256" key="2">
    <source>
        <dbReference type="SAM" id="MobiDB-lite"/>
    </source>
</evidence>
<keyword evidence="5" id="KW-0378">Hydrolase</keyword>
<dbReference type="InterPro" id="IPR001254">
    <property type="entry name" value="Trypsin_dom"/>
</dbReference>
<dbReference type="InterPro" id="IPR051487">
    <property type="entry name" value="Ser/Thr_Proteases_Immune/Dev"/>
</dbReference>
<proteinExistence type="predicted"/>
<keyword evidence="1" id="KW-1015">Disulfide bond</keyword>
<dbReference type="PROSITE" id="PS50240">
    <property type="entry name" value="TRYPSIN_DOM"/>
    <property type="match status" value="1"/>
</dbReference>
<evidence type="ECO:0000313" key="5">
    <source>
        <dbReference type="EMBL" id="MEA5367199.1"/>
    </source>
</evidence>
<dbReference type="Pfam" id="PF00089">
    <property type="entry name" value="Trypsin"/>
    <property type="match status" value="1"/>
</dbReference>
<evidence type="ECO:0000313" key="6">
    <source>
        <dbReference type="Proteomes" id="UP001304298"/>
    </source>
</evidence>
<keyword evidence="3" id="KW-0732">Signal</keyword>
<dbReference type="PANTHER" id="PTHR24256">
    <property type="entry name" value="TRYPTASE-RELATED"/>
    <property type="match status" value="1"/>
</dbReference>
<dbReference type="SMART" id="SM00020">
    <property type="entry name" value="Tryp_SPc"/>
    <property type="match status" value="1"/>
</dbReference>
<dbReference type="InterPro" id="IPR009003">
    <property type="entry name" value="Peptidase_S1_PA"/>
</dbReference>
<protein>
    <submittedName>
        <fullName evidence="5">Trypsin-like serine protease</fullName>
        <ecNumber evidence="5">3.4.21.-</ecNumber>
    </submittedName>
</protein>
<dbReference type="EC" id="3.4.21.-" evidence="5"/>
<reference evidence="5 6" key="1">
    <citation type="submission" date="2023-12" db="EMBL/GenBank/DDBJ databases">
        <title>Amycolatopsis sp. V23-08.</title>
        <authorList>
            <person name="Somphong A."/>
        </authorList>
    </citation>
    <scope>NUCLEOTIDE SEQUENCE [LARGE SCALE GENOMIC DNA]</scope>
    <source>
        <strain evidence="5 6">V23-08</strain>
    </source>
</reference>
<dbReference type="EMBL" id="JAYFSI010000020">
    <property type="protein sequence ID" value="MEA5367199.1"/>
    <property type="molecule type" value="Genomic_DNA"/>
</dbReference>
<feature type="region of interest" description="Disordered" evidence="2">
    <location>
        <begin position="23"/>
        <end position="43"/>
    </location>
</feature>
<feature type="signal peptide" evidence="3">
    <location>
        <begin position="1"/>
        <end position="25"/>
    </location>
</feature>
<dbReference type="GO" id="GO:0016787">
    <property type="term" value="F:hydrolase activity"/>
    <property type="evidence" value="ECO:0007669"/>
    <property type="project" value="UniProtKB-KW"/>
</dbReference>
<evidence type="ECO:0000256" key="1">
    <source>
        <dbReference type="ARBA" id="ARBA00023157"/>
    </source>
</evidence>
<dbReference type="Proteomes" id="UP001304298">
    <property type="component" value="Unassembled WGS sequence"/>
</dbReference>
<keyword evidence="6" id="KW-1185">Reference proteome</keyword>
<accession>A0ABU5RNC7</accession>
<evidence type="ECO:0000259" key="4">
    <source>
        <dbReference type="PROSITE" id="PS50240"/>
    </source>
</evidence>
<feature type="chain" id="PRO_5046472696" evidence="3">
    <location>
        <begin position="26"/>
        <end position="327"/>
    </location>
</feature>
<dbReference type="RefSeq" id="WP_323337005.1">
    <property type="nucleotide sequence ID" value="NZ_JAYFSI010000020.1"/>
</dbReference>
<gene>
    <name evidence="5" type="ORF">VA596_47265</name>
</gene>
<organism evidence="5 6">
    <name type="scientific">Amycolatopsis heterodermiae</name>
    <dbReference type="NCBI Taxonomy" id="3110235"/>
    <lineage>
        <taxon>Bacteria</taxon>
        <taxon>Bacillati</taxon>
        <taxon>Actinomycetota</taxon>
        <taxon>Actinomycetes</taxon>
        <taxon>Pseudonocardiales</taxon>
        <taxon>Pseudonocardiaceae</taxon>
        <taxon>Amycolatopsis</taxon>
    </lineage>
</organism>
<dbReference type="Gene3D" id="2.40.10.10">
    <property type="entry name" value="Trypsin-like serine proteases"/>
    <property type="match status" value="1"/>
</dbReference>
<dbReference type="SUPFAM" id="SSF50494">
    <property type="entry name" value="Trypsin-like serine proteases"/>
    <property type="match status" value="1"/>
</dbReference>
<feature type="domain" description="Peptidase S1" evidence="4">
    <location>
        <begin position="41"/>
        <end position="306"/>
    </location>
</feature>
<dbReference type="InterPro" id="IPR043504">
    <property type="entry name" value="Peptidase_S1_PA_chymotrypsin"/>
</dbReference>
<evidence type="ECO:0000256" key="3">
    <source>
        <dbReference type="SAM" id="SignalP"/>
    </source>
</evidence>
<comment type="caution">
    <text evidence="5">The sequence shown here is derived from an EMBL/GenBank/DDBJ whole genome shotgun (WGS) entry which is preliminary data.</text>
</comment>
<name>A0ABU5RNC7_9PSEU</name>
<sequence>MRLRKTTATALALLAMLLGVSTATASSPPPPPPGTSVSPQIVGGDPAPIAYAGAGSLQLLDHDDPDWHSCGLTLIAQDQNAALEATNAHCVSNPLSQAQVARMSSAGKANFAAFRTDLRDAGIDRSDPAIYHARFGSTDRLHGGTVTTLKAILVPPGWKWGEPDKGGRIWDIALVLSGPIPGVAPARIAVPQLWQAAREIGWGMTNPDPSTWTGPAPSQLSQLDVPLLHDSKCAAAGIGIGELCAGVPPTGGGTCQGDSGSGILQHHGRDWYLIGTASRGPAAYCSTVNVYTQTSSYLGWMAWQAHQLLPRASIMTSDGPLASTPAR</sequence>